<dbReference type="SUPFAM" id="SSF46689">
    <property type="entry name" value="Homeodomain-like"/>
    <property type="match status" value="1"/>
</dbReference>
<dbReference type="AlphaFoldDB" id="A0A317G2B2"/>
<feature type="domain" description="HTH tetR-type" evidence="3">
    <location>
        <begin position="20"/>
        <end position="80"/>
    </location>
</feature>
<protein>
    <submittedName>
        <fullName evidence="4">TetR family transcriptional regulator</fullName>
    </submittedName>
</protein>
<dbReference type="GO" id="GO:0003700">
    <property type="term" value="F:DNA-binding transcription factor activity"/>
    <property type="evidence" value="ECO:0007669"/>
    <property type="project" value="TreeGrafter"/>
</dbReference>
<accession>A0A317G2B2</accession>
<evidence type="ECO:0000256" key="1">
    <source>
        <dbReference type="ARBA" id="ARBA00023125"/>
    </source>
</evidence>
<evidence type="ECO:0000313" key="4">
    <source>
        <dbReference type="EMBL" id="PWT27291.1"/>
    </source>
</evidence>
<dbReference type="EMBL" id="NXNG01000001">
    <property type="protein sequence ID" value="PWT27291.1"/>
    <property type="molecule type" value="Genomic_DNA"/>
</dbReference>
<keyword evidence="5" id="KW-1185">Reference proteome</keyword>
<dbReference type="PRINTS" id="PR00455">
    <property type="entry name" value="HTHTETR"/>
</dbReference>
<evidence type="ECO:0000256" key="2">
    <source>
        <dbReference type="PROSITE-ProRule" id="PRU00335"/>
    </source>
</evidence>
<feature type="DNA-binding region" description="H-T-H motif" evidence="2">
    <location>
        <begin position="43"/>
        <end position="62"/>
    </location>
</feature>
<dbReference type="GO" id="GO:0000976">
    <property type="term" value="F:transcription cis-regulatory region binding"/>
    <property type="evidence" value="ECO:0007669"/>
    <property type="project" value="TreeGrafter"/>
</dbReference>
<evidence type="ECO:0000313" key="5">
    <source>
        <dbReference type="Proteomes" id="UP000245488"/>
    </source>
</evidence>
<gene>
    <name evidence="4" type="ORF">CPT75_09360</name>
</gene>
<comment type="caution">
    <text evidence="4">The sequence shown here is derived from an EMBL/GenBank/DDBJ whole genome shotgun (WGS) entry which is preliminary data.</text>
</comment>
<proteinExistence type="predicted"/>
<organism evidence="4 5">
    <name type="scientific">Butyrivibrio fibrisolvens</name>
    <dbReference type="NCBI Taxonomy" id="831"/>
    <lineage>
        <taxon>Bacteria</taxon>
        <taxon>Bacillati</taxon>
        <taxon>Bacillota</taxon>
        <taxon>Clostridia</taxon>
        <taxon>Lachnospirales</taxon>
        <taxon>Lachnospiraceae</taxon>
        <taxon>Butyrivibrio</taxon>
    </lineage>
</organism>
<dbReference type="Proteomes" id="UP000245488">
    <property type="component" value="Chromosome"/>
</dbReference>
<sequence length="217" mass="25025">MYITLLSIFREAYMSTKEKEETRAKIMAAAKEEFSEYGFEKASLRRICSKAGCTTGAIYFFFKDKDELFCEIVNHVLIPVQTAVAEHILKDKENSSHILVESDFEHEIALADKLVDILYSHREEAMILLTKSAGSSLENAPDMIIAELEKEYGELATVYARQEGKKVDEYMVHWLSHLHVEAYIHLVTHEEDVKAAKKRTRKIMLFLVRGWLDCILM</sequence>
<dbReference type="InterPro" id="IPR009057">
    <property type="entry name" value="Homeodomain-like_sf"/>
</dbReference>
<dbReference type="InterPro" id="IPR001647">
    <property type="entry name" value="HTH_TetR"/>
</dbReference>
<evidence type="ECO:0000259" key="3">
    <source>
        <dbReference type="PROSITE" id="PS50977"/>
    </source>
</evidence>
<dbReference type="PROSITE" id="PS50977">
    <property type="entry name" value="HTH_TETR_2"/>
    <property type="match status" value="1"/>
</dbReference>
<dbReference type="Gene3D" id="1.10.357.10">
    <property type="entry name" value="Tetracycline Repressor, domain 2"/>
    <property type="match status" value="1"/>
</dbReference>
<dbReference type="InterPro" id="IPR050109">
    <property type="entry name" value="HTH-type_TetR-like_transc_reg"/>
</dbReference>
<dbReference type="PANTHER" id="PTHR30055:SF226">
    <property type="entry name" value="HTH-TYPE TRANSCRIPTIONAL REGULATOR PKSA"/>
    <property type="match status" value="1"/>
</dbReference>
<name>A0A317G2B2_BUTFI</name>
<reference evidence="4 5" key="1">
    <citation type="submission" date="2017-09" db="EMBL/GenBank/DDBJ databases">
        <title>High-quality draft genome sequence of Butyrivibrio fibrisolvens INBov1, isolated from cow rumen.</title>
        <authorList>
            <person name="Rodriguez Hernaez J."/>
            <person name="Rivarola M."/>
            <person name="Paniego N."/>
            <person name="Cravero S."/>
            <person name="Ceron Cucchi M."/>
            <person name="Martinez M.C."/>
        </authorList>
    </citation>
    <scope>NUCLEOTIDE SEQUENCE [LARGE SCALE GENOMIC DNA]</scope>
    <source>
        <strain evidence="4 5">INBov1</strain>
    </source>
</reference>
<keyword evidence="1 2" id="KW-0238">DNA-binding</keyword>
<dbReference type="Pfam" id="PF00440">
    <property type="entry name" value="TetR_N"/>
    <property type="match status" value="1"/>
</dbReference>
<dbReference type="PANTHER" id="PTHR30055">
    <property type="entry name" value="HTH-TYPE TRANSCRIPTIONAL REGULATOR RUTR"/>
    <property type="match status" value="1"/>
</dbReference>